<accession>K4IF94</accession>
<sequence>MKSFFSKIGSISLAFFVLVSTMSFTIDAHYCGNILVDKAILSKAQTCEMHQHMPSEKESSCCDNEVETIEGQDILQFSKAEFDLDIPLEFTVFSLIYFCDLDVFEKQIDEFQFYNPPQHSLDLQLLNQVFLI</sequence>
<dbReference type="InterPro" id="IPR058512">
    <property type="entry name" value="DUF8199"/>
</dbReference>
<dbReference type="RefSeq" id="WP_015024629.1">
    <property type="nucleotide sequence ID" value="NC_018721.1"/>
</dbReference>
<evidence type="ECO:0000313" key="3">
    <source>
        <dbReference type="Proteomes" id="UP000008514"/>
    </source>
</evidence>
<evidence type="ECO:0008006" key="4">
    <source>
        <dbReference type="Google" id="ProtNLM"/>
    </source>
</evidence>
<dbReference type="eggNOG" id="ENOG5032TXJ">
    <property type="taxonomic scope" value="Bacteria"/>
</dbReference>
<dbReference type="STRING" id="313595.P700755_002271"/>
<evidence type="ECO:0000256" key="1">
    <source>
        <dbReference type="SAM" id="SignalP"/>
    </source>
</evidence>
<dbReference type="OrthoDB" id="1493875at2"/>
<dbReference type="InterPro" id="IPR058060">
    <property type="entry name" value="HYC_CC_PP"/>
</dbReference>
<gene>
    <name evidence="2" type="ordered locus">P700755_002271</name>
</gene>
<dbReference type="Proteomes" id="UP000008514">
    <property type="component" value="Chromosome"/>
</dbReference>
<keyword evidence="1" id="KW-0732">Signal</keyword>
<dbReference type="NCBIfam" id="NF047658">
    <property type="entry name" value="HYC_CC_PP"/>
    <property type="match status" value="1"/>
</dbReference>
<protein>
    <recommendedName>
        <fullName evidence="4">Secreted protein</fullName>
    </recommendedName>
</protein>
<dbReference type="AlphaFoldDB" id="K4IF94"/>
<dbReference type="HOGENOM" id="CLU_151284_0_1_10"/>
<reference evidence="2" key="1">
    <citation type="submission" date="2006-03" db="EMBL/GenBank/DDBJ databases">
        <authorList>
            <person name="Bowman J."/>
            <person name="Ferriera S."/>
            <person name="Johnson J."/>
            <person name="Kravitz S."/>
            <person name="Halpern A."/>
            <person name="Remington K."/>
            <person name="Beeson K."/>
            <person name="Tran B."/>
            <person name="Rogers Y.-H."/>
            <person name="Friedman R."/>
            <person name="Venter J.C."/>
        </authorList>
    </citation>
    <scope>NUCLEOTIDE SEQUENCE [LARGE SCALE GENOMIC DNA]</scope>
    <source>
        <strain evidence="2">ATCC 700755</strain>
    </source>
</reference>
<organism evidence="2 3">
    <name type="scientific">Psychroflexus torquis (strain ATCC 700755 / CIP 106069 / ACAM 623)</name>
    <dbReference type="NCBI Taxonomy" id="313595"/>
    <lineage>
        <taxon>Bacteria</taxon>
        <taxon>Pseudomonadati</taxon>
        <taxon>Bacteroidota</taxon>
        <taxon>Flavobacteriia</taxon>
        <taxon>Flavobacteriales</taxon>
        <taxon>Flavobacteriaceae</taxon>
        <taxon>Psychroflexus</taxon>
    </lineage>
</organism>
<name>K4IF94_PSYTT</name>
<dbReference type="KEGG" id="ptq:P700755_002271"/>
<feature type="chain" id="PRO_5003877677" description="Secreted protein" evidence="1">
    <location>
        <begin position="29"/>
        <end position="132"/>
    </location>
</feature>
<dbReference type="EMBL" id="CP003879">
    <property type="protein sequence ID" value="AFU69054.1"/>
    <property type="molecule type" value="Genomic_DNA"/>
</dbReference>
<evidence type="ECO:0000313" key="2">
    <source>
        <dbReference type="EMBL" id="AFU69054.1"/>
    </source>
</evidence>
<reference evidence="2" key="2">
    <citation type="submission" date="2012-09" db="EMBL/GenBank/DDBJ databases">
        <title>The complete sequence of Psychroflexus torquis an extreme psychrophile from sea-ice that is stimulated by light.</title>
        <authorList>
            <person name="Feng S."/>
            <person name="Powell S.M."/>
            <person name="Bowman J.P."/>
        </authorList>
    </citation>
    <scope>NUCLEOTIDE SEQUENCE [LARGE SCALE GENOMIC DNA]</scope>
    <source>
        <strain evidence="2">ATCC 700755</strain>
    </source>
</reference>
<proteinExistence type="predicted"/>
<keyword evidence="3" id="KW-1185">Reference proteome</keyword>
<dbReference type="Pfam" id="PF26622">
    <property type="entry name" value="DUF8199"/>
    <property type="match status" value="1"/>
</dbReference>
<feature type="signal peptide" evidence="1">
    <location>
        <begin position="1"/>
        <end position="28"/>
    </location>
</feature>